<name>A0ABY7M4U6_9CHLR</name>
<reference evidence="2 3" key="1">
    <citation type="journal article" date="2023" name="ISME J.">
        <title>Thermophilic Dehalococcoidia with unusual traits shed light on an unexpected past.</title>
        <authorList>
            <person name="Palmer M."/>
            <person name="Covington J.K."/>
            <person name="Zhou E.M."/>
            <person name="Thomas S.C."/>
            <person name="Habib N."/>
            <person name="Seymour C.O."/>
            <person name="Lai D."/>
            <person name="Johnston J."/>
            <person name="Hashimi A."/>
            <person name="Jiao J.Y."/>
            <person name="Muok A.R."/>
            <person name="Liu L."/>
            <person name="Xian W.D."/>
            <person name="Zhi X.Y."/>
            <person name="Li M.M."/>
            <person name="Silva L.P."/>
            <person name="Bowen B.P."/>
            <person name="Louie K."/>
            <person name="Briegel A."/>
            <person name="Pett-Ridge J."/>
            <person name="Weber P.K."/>
            <person name="Tocheva E.I."/>
            <person name="Woyke T."/>
            <person name="Northen T.R."/>
            <person name="Mayali X."/>
            <person name="Li W.J."/>
            <person name="Hedlund B.P."/>
        </authorList>
    </citation>
    <scope>NUCLEOTIDE SEQUENCE [LARGE SCALE GENOMIC DNA]</scope>
    <source>
        <strain evidence="2 3">YIM 72310</strain>
    </source>
</reference>
<proteinExistence type="predicted"/>
<evidence type="ECO:0000256" key="1">
    <source>
        <dbReference type="SAM" id="SignalP"/>
    </source>
</evidence>
<sequence>MTGDRGVWRAAALAALAAAGITLAACGGGNGGNKNVTLENVNPNVNATEAPQERPVQEIRVTDQGCDPANVTIKARTRVVWKWENTSSPIAIMLAGQKSPEQTTGEYTRDFDQAGLSFPYQCGPMTGRIVVE</sequence>
<protein>
    <recommendedName>
        <fullName evidence="4">EfeO-type cupredoxin-like domain-containing protein</fullName>
    </recommendedName>
</protein>
<dbReference type="PROSITE" id="PS51257">
    <property type="entry name" value="PROKAR_LIPOPROTEIN"/>
    <property type="match status" value="1"/>
</dbReference>
<keyword evidence="1" id="KW-0732">Signal</keyword>
<dbReference type="Gene3D" id="2.60.40.420">
    <property type="entry name" value="Cupredoxins - blue copper proteins"/>
    <property type="match status" value="1"/>
</dbReference>
<evidence type="ECO:0008006" key="4">
    <source>
        <dbReference type="Google" id="ProtNLM"/>
    </source>
</evidence>
<feature type="chain" id="PRO_5046172850" description="EfeO-type cupredoxin-like domain-containing protein" evidence="1">
    <location>
        <begin position="25"/>
        <end position="132"/>
    </location>
</feature>
<evidence type="ECO:0000313" key="3">
    <source>
        <dbReference type="Proteomes" id="UP001212803"/>
    </source>
</evidence>
<dbReference type="EMBL" id="CP115149">
    <property type="protein sequence ID" value="WBL35558.1"/>
    <property type="molecule type" value="Genomic_DNA"/>
</dbReference>
<gene>
    <name evidence="2" type="ORF">O0235_12355</name>
</gene>
<keyword evidence="3" id="KW-1185">Reference proteome</keyword>
<dbReference type="RefSeq" id="WP_270056084.1">
    <property type="nucleotide sequence ID" value="NZ_CP115149.1"/>
</dbReference>
<dbReference type="Proteomes" id="UP001212803">
    <property type="component" value="Chromosome"/>
</dbReference>
<organism evidence="2 3">
    <name type="scientific">Tepidiforma flava</name>
    <dbReference type="NCBI Taxonomy" id="3004094"/>
    <lineage>
        <taxon>Bacteria</taxon>
        <taxon>Bacillati</taxon>
        <taxon>Chloroflexota</taxon>
        <taxon>Tepidiformia</taxon>
        <taxon>Tepidiformales</taxon>
        <taxon>Tepidiformaceae</taxon>
        <taxon>Tepidiforma</taxon>
    </lineage>
</organism>
<accession>A0ABY7M4U6</accession>
<dbReference type="SUPFAM" id="SSF49503">
    <property type="entry name" value="Cupredoxins"/>
    <property type="match status" value="1"/>
</dbReference>
<evidence type="ECO:0000313" key="2">
    <source>
        <dbReference type="EMBL" id="WBL35558.1"/>
    </source>
</evidence>
<feature type="signal peptide" evidence="1">
    <location>
        <begin position="1"/>
        <end position="24"/>
    </location>
</feature>
<dbReference type="InterPro" id="IPR008972">
    <property type="entry name" value="Cupredoxin"/>
</dbReference>